<comment type="caution">
    <text evidence="1">The sequence shown here is derived from an EMBL/GenBank/DDBJ whole genome shotgun (WGS) entry which is preliminary data.</text>
</comment>
<dbReference type="AlphaFoldDB" id="A0ABD3XJI2"/>
<dbReference type="Proteomes" id="UP001634394">
    <property type="component" value="Unassembled WGS sequence"/>
</dbReference>
<evidence type="ECO:0000313" key="1">
    <source>
        <dbReference type="EMBL" id="KAL3886416.1"/>
    </source>
</evidence>
<organism evidence="1 2">
    <name type="scientific">Sinanodonta woodiana</name>
    <name type="common">Chinese pond mussel</name>
    <name type="synonym">Anodonta woodiana</name>
    <dbReference type="NCBI Taxonomy" id="1069815"/>
    <lineage>
        <taxon>Eukaryota</taxon>
        <taxon>Metazoa</taxon>
        <taxon>Spiralia</taxon>
        <taxon>Lophotrochozoa</taxon>
        <taxon>Mollusca</taxon>
        <taxon>Bivalvia</taxon>
        <taxon>Autobranchia</taxon>
        <taxon>Heteroconchia</taxon>
        <taxon>Palaeoheterodonta</taxon>
        <taxon>Unionida</taxon>
        <taxon>Unionoidea</taxon>
        <taxon>Unionidae</taxon>
        <taxon>Unioninae</taxon>
        <taxon>Sinanodonta</taxon>
    </lineage>
</organism>
<name>A0ABD3XJI2_SINWO</name>
<proteinExistence type="predicted"/>
<sequence length="107" mass="11968">MLVQSNYQDDVCPINISICWLSYQSFKMFDAGCPINISRDAGCPINISKYAGCPIKVSRCSLESMYQDAGCPIKVSKVYRCWLSTQSINMLFAIAKHQDVVCTVRVS</sequence>
<protein>
    <submittedName>
        <fullName evidence="1">Uncharacterized protein</fullName>
    </submittedName>
</protein>
<reference evidence="1 2" key="1">
    <citation type="submission" date="2024-11" db="EMBL/GenBank/DDBJ databases">
        <title>Chromosome-level genome assembly of the freshwater bivalve Anodonta woodiana.</title>
        <authorList>
            <person name="Chen X."/>
        </authorList>
    </citation>
    <scope>NUCLEOTIDE SEQUENCE [LARGE SCALE GENOMIC DNA]</scope>
    <source>
        <strain evidence="1">MN2024</strain>
        <tissue evidence="1">Gills</tissue>
    </source>
</reference>
<dbReference type="EMBL" id="JBJQND010000002">
    <property type="protein sequence ID" value="KAL3886416.1"/>
    <property type="molecule type" value="Genomic_DNA"/>
</dbReference>
<gene>
    <name evidence="1" type="ORF">ACJMK2_026413</name>
</gene>
<evidence type="ECO:0000313" key="2">
    <source>
        <dbReference type="Proteomes" id="UP001634394"/>
    </source>
</evidence>
<keyword evidence="2" id="KW-1185">Reference proteome</keyword>
<accession>A0ABD3XJI2</accession>